<feature type="domain" description="Beta-ketoacyl synthase-like N-terminal" evidence="1">
    <location>
        <begin position="50"/>
        <end position="162"/>
    </location>
</feature>
<accession>Q83W18</accession>
<dbReference type="Pfam" id="PF00109">
    <property type="entry name" value="ketoacyl-synt"/>
    <property type="match status" value="1"/>
</dbReference>
<dbReference type="InterPro" id="IPR014030">
    <property type="entry name" value="Ketoacyl_synth_N"/>
</dbReference>
<evidence type="ECO:0000259" key="1">
    <source>
        <dbReference type="Pfam" id="PF00109"/>
    </source>
</evidence>
<sequence length="265" mass="27809">MPDKTEHVVVTGSAAASIDLSELWRAHRDGPDGWASVTRHTGSFPDRVTKVAAEALTGAGADPAATGLVLGSLYGMGYVAESINHRLAVKGARWLDPDAFLHFTPHGLTATVCMGLGLEGFAATLLGPAAGLQAMAQAVRRIRLGRSRAVVCGAYEALSPAAAARVRDGSAAGVAAFLVLEPEFEARRRGARPLGTVRSVTAETEPHEPLAGPLPAEFDAAGGLTELAQALRRPDPARPEITVERRAPGLRYRCTLRKGAPDDLR</sequence>
<reference evidence="2" key="5">
    <citation type="submission" date="2003-01" db="EMBL/GenBank/DDBJ databases">
        <authorList>
            <person name="Saugar I."/>
        </authorList>
    </citation>
    <scope>NUCLEOTIDE SEQUENCE</scope>
    <source>
        <strain evidence="2">NRRL3817</strain>
    </source>
</reference>
<gene>
    <name evidence="2" type="primary">ataPKS4</name>
</gene>
<protein>
    <submittedName>
        <fullName evidence="2">AtaPKS4 protein</fullName>
    </submittedName>
</protein>
<reference evidence="2" key="4">
    <citation type="submission" date="2002-03" db="EMBL/GenBank/DDBJ databases">
        <title>Cloning and heterologous expression of the antibiotic A201A biosynthetic gene cluster.</title>
        <authorList>
            <person name="Sanz E."/>
            <person name="Saugar I."/>
            <person name="Jimenez A."/>
        </authorList>
    </citation>
    <scope>NUCLEOTIDE SEQUENCE</scope>
    <source>
        <strain evidence="2">NRRL3817</strain>
    </source>
</reference>
<dbReference type="Gene3D" id="3.40.47.10">
    <property type="match status" value="1"/>
</dbReference>
<name>Q83W18_STRMP</name>
<organism evidence="2">
    <name type="scientific">Saccharothrix mutabilis subsp. capreolus</name>
    <name type="common">Streptomyces capreolus</name>
    <dbReference type="NCBI Taxonomy" id="66854"/>
    <lineage>
        <taxon>Bacteria</taxon>
        <taxon>Bacillati</taxon>
        <taxon>Actinomycetota</taxon>
        <taxon>Actinomycetes</taxon>
        <taxon>Pseudonocardiales</taxon>
        <taxon>Pseudonocardiaceae</taxon>
        <taxon>Saccharothrix</taxon>
    </lineage>
</organism>
<reference evidence="2" key="1">
    <citation type="journal article" date="1995" name="Eur. J. Biochem.">
        <title>The ard1 gene from Streptomyces capreolus encodes a polypeptide of the ABC-transporters superfamily which confers resistance to the aminonucleoside antibiotic A201A.</title>
        <authorList>
            <person name="Barrasa M.I."/>
            <person name="Tercero J.A."/>
            <person name="Lacalle R.A."/>
            <person name="Jimenez A."/>
        </authorList>
    </citation>
    <scope>NUCLEOTIDE SEQUENCE</scope>
    <source>
        <strain evidence="2">NRRL3817</strain>
    </source>
</reference>
<dbReference type="SUPFAM" id="SSF53901">
    <property type="entry name" value="Thiolase-like"/>
    <property type="match status" value="1"/>
</dbReference>
<dbReference type="GO" id="GO:0016746">
    <property type="term" value="F:acyltransferase activity"/>
    <property type="evidence" value="ECO:0007669"/>
    <property type="project" value="InterPro"/>
</dbReference>
<dbReference type="AlphaFoldDB" id="Q83W18"/>
<dbReference type="EMBL" id="X84374">
    <property type="protein sequence ID" value="CAD62193.1"/>
    <property type="molecule type" value="Genomic_DNA"/>
</dbReference>
<proteinExistence type="predicted"/>
<evidence type="ECO:0000313" key="2">
    <source>
        <dbReference type="EMBL" id="CAD62193.1"/>
    </source>
</evidence>
<dbReference type="InterPro" id="IPR016039">
    <property type="entry name" value="Thiolase-like"/>
</dbReference>
<reference evidence="2" key="2">
    <citation type="journal article" date="1997" name="Eur. J. Biochem.">
        <title>The aminonucleoside antibiotic A201A is inactivated by a phosphotransferase activity from Streptomyces capreolus NRRL 3817, the producing organism. Isolation and molecular characterization of the relevant encoding gene and its DNA flanking regions.</title>
        <authorList>
            <person name="Barrasa M.I."/>
            <person name="Tercero J.A."/>
            <person name="Jimenez A."/>
        </authorList>
    </citation>
    <scope>NUCLEOTIDE SEQUENCE</scope>
    <source>
        <strain evidence="2">NRRL3817</strain>
    </source>
</reference>
<reference evidence="2" key="3">
    <citation type="journal article" date="2002" name="Eur. J. Biochem.">
        <title>Identification of a set of genes involved in the biosynthesis of the aminonucleoside moiety of antibiotic A201A from Streptomyces capreolus.</title>
        <authorList>
            <person name="Saugar I."/>
            <person name="Sanz E."/>
            <person name="Rubio M.A."/>
            <person name="Espinosa J.C."/>
            <person name="Jimenez A."/>
        </authorList>
    </citation>
    <scope>NUCLEOTIDE SEQUENCE</scope>
    <source>
        <strain evidence="2">NRRL3817</strain>
    </source>
</reference>